<dbReference type="OrthoDB" id="6971749at2"/>
<dbReference type="InterPro" id="IPR036390">
    <property type="entry name" value="WH_DNA-bd_sf"/>
</dbReference>
<dbReference type="PRINTS" id="PR00039">
    <property type="entry name" value="HTHLYSR"/>
</dbReference>
<dbReference type="InterPro" id="IPR036388">
    <property type="entry name" value="WH-like_DNA-bd_sf"/>
</dbReference>
<accession>A0A501X569</accession>
<dbReference type="InterPro" id="IPR000847">
    <property type="entry name" value="LysR_HTH_N"/>
</dbReference>
<organism evidence="6 7">
    <name type="scientific">Maribrevibacterium harenarium</name>
    <dbReference type="NCBI Taxonomy" id="2589817"/>
    <lineage>
        <taxon>Bacteria</taxon>
        <taxon>Pseudomonadati</taxon>
        <taxon>Pseudomonadota</taxon>
        <taxon>Gammaproteobacteria</taxon>
        <taxon>Oceanospirillales</taxon>
        <taxon>Oceanospirillaceae</taxon>
        <taxon>Maribrevibacterium</taxon>
    </lineage>
</organism>
<dbReference type="AlphaFoldDB" id="A0A501X569"/>
<dbReference type="Proteomes" id="UP000315901">
    <property type="component" value="Unassembled WGS sequence"/>
</dbReference>
<evidence type="ECO:0000256" key="3">
    <source>
        <dbReference type="ARBA" id="ARBA00023125"/>
    </source>
</evidence>
<dbReference type="SUPFAM" id="SSF46785">
    <property type="entry name" value="Winged helix' DNA-binding domain"/>
    <property type="match status" value="1"/>
</dbReference>
<keyword evidence="7" id="KW-1185">Reference proteome</keyword>
<dbReference type="Gene3D" id="3.40.190.10">
    <property type="entry name" value="Periplasmic binding protein-like II"/>
    <property type="match status" value="1"/>
</dbReference>
<gene>
    <name evidence="6" type="ORF">FJM67_00980</name>
</gene>
<dbReference type="Pfam" id="PF00126">
    <property type="entry name" value="HTH_1"/>
    <property type="match status" value="1"/>
</dbReference>
<feature type="domain" description="HTH lysR-type" evidence="5">
    <location>
        <begin position="1"/>
        <end position="58"/>
    </location>
</feature>
<evidence type="ECO:0000313" key="7">
    <source>
        <dbReference type="Proteomes" id="UP000315901"/>
    </source>
</evidence>
<dbReference type="GO" id="GO:0000976">
    <property type="term" value="F:transcription cis-regulatory region binding"/>
    <property type="evidence" value="ECO:0007669"/>
    <property type="project" value="TreeGrafter"/>
</dbReference>
<dbReference type="PANTHER" id="PTHR30126:SF2">
    <property type="entry name" value="HTH-TYPE TRANSCRIPTIONAL REGULATOR YJIE"/>
    <property type="match status" value="1"/>
</dbReference>
<dbReference type="RefSeq" id="WP_140586801.1">
    <property type="nucleotide sequence ID" value="NZ_VFRR01000001.1"/>
</dbReference>
<evidence type="ECO:0000256" key="4">
    <source>
        <dbReference type="ARBA" id="ARBA00023163"/>
    </source>
</evidence>
<dbReference type="InterPro" id="IPR005119">
    <property type="entry name" value="LysR_subst-bd"/>
</dbReference>
<keyword evidence="4" id="KW-0804">Transcription</keyword>
<dbReference type="SUPFAM" id="SSF53850">
    <property type="entry name" value="Periplasmic binding protein-like II"/>
    <property type="match status" value="1"/>
</dbReference>
<keyword evidence="2" id="KW-0805">Transcription regulation</keyword>
<proteinExistence type="inferred from homology"/>
<sequence>MEIRWLEDFIALARTRHFSRAADEQNVTQPTFSRRIKLLEEEMRVTLVDRNTLPLTLTPAGEIFLQSAEQITRQIREAKARCQAIKEQDQSTVRLVTTQSLLLGYFRDVFEPLCQKLELNIEVNMQASSWPSSMFIDAINGNECDVMLCFWHPAMDFFSGLDPEHVEFILLDKELLIPCVAADNAGQPRHQLPGTRQKPLPYIAYDDGAFLAPVVSEHLKRQPEMAQLQVQTSDLHAASIKALVKEGFGIGWLPERLVTDSLQFGSLVKAGDTSWHIPLEIRLYRDKRNPHPKANQFWQRLQATISRQE</sequence>
<dbReference type="PANTHER" id="PTHR30126">
    <property type="entry name" value="HTH-TYPE TRANSCRIPTIONAL REGULATOR"/>
    <property type="match status" value="1"/>
</dbReference>
<name>A0A501X569_9GAMM</name>
<evidence type="ECO:0000256" key="2">
    <source>
        <dbReference type="ARBA" id="ARBA00023015"/>
    </source>
</evidence>
<dbReference type="EMBL" id="VFRR01000001">
    <property type="protein sequence ID" value="TPE55656.1"/>
    <property type="molecule type" value="Genomic_DNA"/>
</dbReference>
<dbReference type="Gene3D" id="1.10.10.10">
    <property type="entry name" value="Winged helix-like DNA-binding domain superfamily/Winged helix DNA-binding domain"/>
    <property type="match status" value="1"/>
</dbReference>
<dbReference type="GO" id="GO:0003700">
    <property type="term" value="F:DNA-binding transcription factor activity"/>
    <property type="evidence" value="ECO:0007669"/>
    <property type="project" value="InterPro"/>
</dbReference>
<evidence type="ECO:0000256" key="1">
    <source>
        <dbReference type="ARBA" id="ARBA00009437"/>
    </source>
</evidence>
<evidence type="ECO:0000313" key="6">
    <source>
        <dbReference type="EMBL" id="TPE55656.1"/>
    </source>
</evidence>
<reference evidence="6 7" key="1">
    <citation type="submission" date="2019-06" db="EMBL/GenBank/DDBJ databases">
        <title>A novel bacterium of genus Marinomonas, isolated from coastal sand.</title>
        <authorList>
            <person name="Huang H."/>
            <person name="Mo K."/>
            <person name="Hu Y."/>
        </authorList>
    </citation>
    <scope>NUCLEOTIDE SEQUENCE [LARGE SCALE GENOMIC DNA]</scope>
    <source>
        <strain evidence="6 7">HB171799</strain>
    </source>
</reference>
<protein>
    <submittedName>
        <fullName evidence="6">LysR family transcriptional regulator</fullName>
    </submittedName>
</protein>
<evidence type="ECO:0000259" key="5">
    <source>
        <dbReference type="PROSITE" id="PS50931"/>
    </source>
</evidence>
<dbReference type="FunFam" id="1.10.10.10:FF:000001">
    <property type="entry name" value="LysR family transcriptional regulator"/>
    <property type="match status" value="1"/>
</dbReference>
<keyword evidence="3" id="KW-0238">DNA-binding</keyword>
<comment type="similarity">
    <text evidence="1">Belongs to the LysR transcriptional regulatory family.</text>
</comment>
<dbReference type="PROSITE" id="PS50931">
    <property type="entry name" value="HTH_LYSR"/>
    <property type="match status" value="1"/>
</dbReference>
<dbReference type="Pfam" id="PF03466">
    <property type="entry name" value="LysR_substrate"/>
    <property type="match status" value="1"/>
</dbReference>
<comment type="caution">
    <text evidence="6">The sequence shown here is derived from an EMBL/GenBank/DDBJ whole genome shotgun (WGS) entry which is preliminary data.</text>
</comment>